<keyword evidence="10" id="KW-0131">Cell cycle</keyword>
<accession>A0A8S3RCE0</accession>
<dbReference type="GO" id="GO:0000922">
    <property type="term" value="C:spindle pole"/>
    <property type="evidence" value="ECO:0007669"/>
    <property type="project" value="UniProtKB-SubCell"/>
</dbReference>
<reference evidence="16" key="1">
    <citation type="submission" date="2021-03" db="EMBL/GenBank/DDBJ databases">
        <authorList>
            <person name="Bekaert M."/>
        </authorList>
    </citation>
    <scope>NUCLEOTIDE SEQUENCE</scope>
</reference>
<evidence type="ECO:0000256" key="10">
    <source>
        <dbReference type="ARBA" id="ARBA00023306"/>
    </source>
</evidence>
<dbReference type="Gene3D" id="1.10.418.10">
    <property type="entry name" value="Calponin-like domain"/>
    <property type="match status" value="1"/>
</dbReference>
<keyword evidence="5" id="KW-0963">Cytoplasm</keyword>
<feature type="transmembrane region" description="Helical" evidence="13">
    <location>
        <begin position="36"/>
        <end position="58"/>
    </location>
</feature>
<evidence type="ECO:0000256" key="13">
    <source>
        <dbReference type="SAM" id="Phobius"/>
    </source>
</evidence>
<dbReference type="EMBL" id="CAJPWZ010001045">
    <property type="protein sequence ID" value="CAG2206252.1"/>
    <property type="molecule type" value="Genomic_DNA"/>
</dbReference>
<comment type="caution">
    <text evidence="16">The sequence shown here is derived from an EMBL/GenBank/DDBJ whole genome shotgun (WGS) entry which is preliminary data.</text>
</comment>
<name>A0A8S3RCE0_MYTED</name>
<evidence type="ECO:0000256" key="8">
    <source>
        <dbReference type="ARBA" id="ARBA00022776"/>
    </source>
</evidence>
<dbReference type="Pfam" id="PF00307">
    <property type="entry name" value="CH"/>
    <property type="match status" value="1"/>
</dbReference>
<dbReference type="InterPro" id="IPR004953">
    <property type="entry name" value="EB1_C"/>
</dbReference>
<keyword evidence="8" id="KW-0498">Mitosis</keyword>
<evidence type="ECO:0000256" key="11">
    <source>
        <dbReference type="PROSITE-ProRule" id="PRU00576"/>
    </source>
</evidence>
<dbReference type="Proteomes" id="UP000683360">
    <property type="component" value="Unassembled WGS sequence"/>
</dbReference>
<dbReference type="PROSITE" id="PS51230">
    <property type="entry name" value="EB1_C"/>
    <property type="match status" value="1"/>
</dbReference>
<dbReference type="InterPro" id="IPR036872">
    <property type="entry name" value="CH_dom_sf"/>
</dbReference>
<sequence length="408" mass="46872">MSQYVIQSTATCYYYSTSSYCYYHYNYGSHWSTARIIGSAIGGGISFVICIVVMVLLCRFCKRRPAYNGSTIVNNQSVSTVTTNASQQQGYSAPYYPQQPGYQPQYTYPTYPAGQPTYPTGQPTQQPPMAGYSNIAYNPPSYEEASYQTKPNEQPTAPPPQNKMTAINVRLTNNHNSHNLSRNDIIHWINSILNTNYNKIEELSTGAAYCQAVDILFPGKVPLQRVKIQTKLEHEFINNFKILQNAFNKTGTDKIIPVERLVKGRFQDNFEFVQWFKLYFDANCRGMKYSQPQDRPQSVIARRSKRSSRNSNKSSASSTSTYRVESGGRPSSELDVELEELRQQIMEVKMDKESLEKERDFYFDKLRQIEVLCQSEDYEDEPMSKHVMDVLCAYEDGFEPPVEEYEEY</sequence>
<dbReference type="SUPFAM" id="SSF47576">
    <property type="entry name" value="Calponin-homology domain, CH-domain"/>
    <property type="match status" value="1"/>
</dbReference>
<dbReference type="InterPro" id="IPR001715">
    <property type="entry name" value="CH_dom"/>
</dbReference>
<keyword evidence="7 11" id="KW-0493">Microtubule</keyword>
<evidence type="ECO:0000256" key="12">
    <source>
        <dbReference type="SAM" id="MobiDB-lite"/>
    </source>
</evidence>
<evidence type="ECO:0000313" key="16">
    <source>
        <dbReference type="EMBL" id="CAG2206252.1"/>
    </source>
</evidence>
<evidence type="ECO:0000256" key="2">
    <source>
        <dbReference type="ARBA" id="ARBA00004647"/>
    </source>
</evidence>
<dbReference type="SUPFAM" id="SSF140612">
    <property type="entry name" value="EB1 dimerisation domain-like"/>
    <property type="match status" value="1"/>
</dbReference>
<evidence type="ECO:0000259" key="14">
    <source>
        <dbReference type="PROSITE" id="PS50021"/>
    </source>
</evidence>
<dbReference type="FunFam" id="1.20.5.1430:FF:000001">
    <property type="entry name" value="microtubule-associated protein RP/EB family member 1"/>
    <property type="match status" value="1"/>
</dbReference>
<evidence type="ECO:0000256" key="9">
    <source>
        <dbReference type="ARBA" id="ARBA00023212"/>
    </source>
</evidence>
<evidence type="ECO:0000256" key="6">
    <source>
        <dbReference type="ARBA" id="ARBA00022618"/>
    </source>
</evidence>
<evidence type="ECO:0000313" key="17">
    <source>
        <dbReference type="Proteomes" id="UP000683360"/>
    </source>
</evidence>
<keyword evidence="9" id="KW-0206">Cytoskeleton</keyword>
<evidence type="ECO:0000256" key="1">
    <source>
        <dbReference type="ARBA" id="ARBA00004300"/>
    </source>
</evidence>
<feature type="domain" description="EB1 C-terminal" evidence="15">
    <location>
        <begin position="330"/>
        <end position="400"/>
    </location>
</feature>
<dbReference type="OrthoDB" id="2119228at2759"/>
<gene>
    <name evidence="16" type="ORF">MEDL_20576</name>
</gene>
<dbReference type="AlphaFoldDB" id="A0A8S3RCE0"/>
<dbReference type="GO" id="GO:0005874">
    <property type="term" value="C:microtubule"/>
    <property type="evidence" value="ECO:0007669"/>
    <property type="project" value="UniProtKB-KW"/>
</dbReference>
<evidence type="ECO:0000259" key="15">
    <source>
        <dbReference type="PROSITE" id="PS51230"/>
    </source>
</evidence>
<dbReference type="GO" id="GO:0005813">
    <property type="term" value="C:centrosome"/>
    <property type="evidence" value="ECO:0007669"/>
    <property type="project" value="UniProtKB-SubCell"/>
</dbReference>
<dbReference type="GO" id="GO:0051301">
    <property type="term" value="P:cell division"/>
    <property type="evidence" value="ECO:0007669"/>
    <property type="project" value="UniProtKB-KW"/>
</dbReference>
<proteinExistence type="inferred from homology"/>
<feature type="domain" description="Calponin-homology (CH)" evidence="14">
    <location>
        <begin position="179"/>
        <end position="281"/>
    </location>
</feature>
<protein>
    <recommendedName>
        <fullName evidence="4">Microtubule-associated protein RP/EB family member 1</fullName>
    </recommendedName>
</protein>
<keyword evidence="17" id="KW-1185">Reference proteome</keyword>
<dbReference type="PANTHER" id="PTHR10623">
    <property type="entry name" value="MICROTUBULE-ASSOCIATED PROTEIN RP/EB FAMILY MEMBER"/>
    <property type="match status" value="1"/>
</dbReference>
<evidence type="ECO:0000256" key="4">
    <source>
        <dbReference type="ARBA" id="ARBA00019567"/>
    </source>
</evidence>
<evidence type="ECO:0000256" key="7">
    <source>
        <dbReference type="ARBA" id="ARBA00022701"/>
    </source>
</evidence>
<evidence type="ECO:0000256" key="3">
    <source>
        <dbReference type="ARBA" id="ARBA00010729"/>
    </source>
</evidence>
<keyword evidence="13" id="KW-0812">Transmembrane</keyword>
<feature type="compositionally biased region" description="Low complexity" evidence="12">
    <location>
        <begin position="309"/>
        <end position="321"/>
    </location>
</feature>
<comment type="subcellular location">
    <subcellularLocation>
        <location evidence="1">Cytoplasm</location>
        <location evidence="1">Cytoskeleton</location>
        <location evidence="1">Microtubule organizing center</location>
        <location evidence="1">Centrosome</location>
    </subcellularLocation>
    <subcellularLocation>
        <location evidence="2">Cytoplasm</location>
        <location evidence="2">Cytoskeleton</location>
        <location evidence="2">Spindle pole</location>
    </subcellularLocation>
</comment>
<dbReference type="InterPro" id="IPR027328">
    <property type="entry name" value="MAPRE"/>
</dbReference>
<keyword evidence="13" id="KW-1133">Transmembrane helix</keyword>
<comment type="similarity">
    <text evidence="3">Belongs to the MAPRE family.</text>
</comment>
<organism evidence="16 17">
    <name type="scientific">Mytilus edulis</name>
    <name type="common">Blue mussel</name>
    <dbReference type="NCBI Taxonomy" id="6550"/>
    <lineage>
        <taxon>Eukaryota</taxon>
        <taxon>Metazoa</taxon>
        <taxon>Spiralia</taxon>
        <taxon>Lophotrochozoa</taxon>
        <taxon>Mollusca</taxon>
        <taxon>Bivalvia</taxon>
        <taxon>Autobranchia</taxon>
        <taxon>Pteriomorphia</taxon>
        <taxon>Mytilida</taxon>
        <taxon>Mytiloidea</taxon>
        <taxon>Mytilidae</taxon>
        <taxon>Mytilinae</taxon>
        <taxon>Mytilus</taxon>
    </lineage>
</organism>
<dbReference type="FunFam" id="1.10.418.10:FF:000007">
    <property type="entry name" value="Microtubule-associated protein, RP/EB family, member 2"/>
    <property type="match status" value="1"/>
</dbReference>
<dbReference type="GO" id="GO:0051010">
    <property type="term" value="F:microtubule plus-end binding"/>
    <property type="evidence" value="ECO:0007669"/>
    <property type="project" value="UniProtKB-ARBA"/>
</dbReference>
<dbReference type="InterPro" id="IPR036133">
    <property type="entry name" value="EB1_C_sf"/>
</dbReference>
<evidence type="ECO:0000256" key="5">
    <source>
        <dbReference type="ARBA" id="ARBA00022490"/>
    </source>
</evidence>
<keyword evidence="13" id="KW-0472">Membrane</keyword>
<keyword evidence="6" id="KW-0132">Cell division</keyword>
<feature type="region of interest" description="Disordered" evidence="12">
    <location>
        <begin position="290"/>
        <end position="336"/>
    </location>
</feature>
<dbReference type="PROSITE" id="PS50021">
    <property type="entry name" value="CH"/>
    <property type="match status" value="1"/>
</dbReference>
<dbReference type="Gene3D" id="1.20.5.1430">
    <property type="match status" value="1"/>
</dbReference>
<dbReference type="Pfam" id="PF03271">
    <property type="entry name" value="EB1"/>
    <property type="match status" value="1"/>
</dbReference>
<feature type="region of interest" description="Disordered" evidence="12">
    <location>
        <begin position="112"/>
        <end position="131"/>
    </location>
</feature>